<organism evidence="4 5">
    <name type="scientific">Candidatus Woesebacteria bacterium RBG_13_46_13</name>
    <dbReference type="NCBI Taxonomy" id="1802479"/>
    <lineage>
        <taxon>Bacteria</taxon>
        <taxon>Candidatus Woeseibacteriota</taxon>
    </lineage>
</organism>
<dbReference type="InterPro" id="IPR050465">
    <property type="entry name" value="UPF0194_transport"/>
</dbReference>
<comment type="caution">
    <text evidence="4">The sequence shown here is derived from an EMBL/GenBank/DDBJ whole genome shotgun (WGS) entry which is preliminary data.</text>
</comment>
<reference evidence="4 5" key="1">
    <citation type="journal article" date="2016" name="Nat. Commun.">
        <title>Thousands of microbial genomes shed light on interconnected biogeochemical processes in an aquifer system.</title>
        <authorList>
            <person name="Anantharaman K."/>
            <person name="Brown C.T."/>
            <person name="Hug L.A."/>
            <person name="Sharon I."/>
            <person name="Castelle C.J."/>
            <person name="Probst A.J."/>
            <person name="Thomas B.C."/>
            <person name="Singh A."/>
            <person name="Wilkins M.J."/>
            <person name="Karaoz U."/>
            <person name="Brodie E.L."/>
            <person name="Williams K.H."/>
            <person name="Hubbard S.S."/>
            <person name="Banfield J.F."/>
        </authorList>
    </citation>
    <scope>NUCLEOTIDE SEQUENCE [LARGE SCALE GENOMIC DNA]</scope>
</reference>
<dbReference type="Proteomes" id="UP000176778">
    <property type="component" value="Unassembled WGS sequence"/>
</dbReference>
<dbReference type="GO" id="GO:0030313">
    <property type="term" value="C:cell envelope"/>
    <property type="evidence" value="ECO:0007669"/>
    <property type="project" value="UniProtKB-SubCell"/>
</dbReference>
<dbReference type="InterPro" id="IPR006143">
    <property type="entry name" value="RND_pump_MFP"/>
</dbReference>
<dbReference type="GO" id="GO:0022857">
    <property type="term" value="F:transmembrane transporter activity"/>
    <property type="evidence" value="ECO:0007669"/>
    <property type="project" value="InterPro"/>
</dbReference>
<dbReference type="PANTHER" id="PTHR32347:SF23">
    <property type="entry name" value="BLL5650 PROTEIN"/>
    <property type="match status" value="1"/>
</dbReference>
<accession>A0A1F7X4M7</accession>
<name>A0A1F7X4M7_9BACT</name>
<evidence type="ECO:0000256" key="1">
    <source>
        <dbReference type="ARBA" id="ARBA00004196"/>
    </source>
</evidence>
<dbReference type="STRING" id="1802479.A2Y68_03535"/>
<dbReference type="SUPFAM" id="SSF111369">
    <property type="entry name" value="HlyD-like secretion proteins"/>
    <property type="match status" value="1"/>
</dbReference>
<evidence type="ECO:0000256" key="2">
    <source>
        <dbReference type="ARBA" id="ARBA00009477"/>
    </source>
</evidence>
<gene>
    <name evidence="4" type="ORF">A2Y68_03535</name>
</gene>
<dbReference type="Gene3D" id="2.40.420.20">
    <property type="match status" value="1"/>
</dbReference>
<dbReference type="EMBL" id="MGFR01000003">
    <property type="protein sequence ID" value="OGM09669.1"/>
    <property type="molecule type" value="Genomic_DNA"/>
</dbReference>
<evidence type="ECO:0000313" key="5">
    <source>
        <dbReference type="Proteomes" id="UP000176778"/>
    </source>
</evidence>
<dbReference type="Gene3D" id="2.40.50.100">
    <property type="match status" value="1"/>
</dbReference>
<protein>
    <submittedName>
        <fullName evidence="4">Uncharacterized protein</fullName>
    </submittedName>
</protein>
<dbReference type="AlphaFoldDB" id="A0A1F7X4M7"/>
<evidence type="ECO:0000256" key="3">
    <source>
        <dbReference type="ARBA" id="ARBA00023054"/>
    </source>
</evidence>
<dbReference type="GO" id="GO:0016020">
    <property type="term" value="C:membrane"/>
    <property type="evidence" value="ECO:0007669"/>
    <property type="project" value="InterPro"/>
</dbReference>
<dbReference type="Gene3D" id="2.40.30.170">
    <property type="match status" value="1"/>
</dbReference>
<sequence length="331" mass="36178">MFRKKIVLVVLGLLAVGAIILTRTIALRKNSSEAFSVQKGTVSEELILSGSVKADNYAQLTFQSSGKIAWVGVKQGDRVVKGQALIKLDTIKLAADLQRAYSDLRSAQATLDKVHEDVKGHSADETFTQRETRTTAEVANDKAYDAVTKAQEDLRNATLFAPFTGIISYLAHSAPGVNVLFSEAQIEIVDPETFYFQVTADQSEVTTISKGEKVKIVLDSLPEETHEGEVAFIGLTPKPGESGTVYEVRINFDQKPDSTKIRVGMSGDSKFILSQKENVLYAPPKFISSDSKGKYVKTGARKTKVYIETGLEGEDRTEIVSGVKEGETLYD</sequence>
<comment type="subcellular location">
    <subcellularLocation>
        <location evidence="1">Cell envelope</location>
    </subcellularLocation>
</comment>
<evidence type="ECO:0000313" key="4">
    <source>
        <dbReference type="EMBL" id="OGM09669.1"/>
    </source>
</evidence>
<comment type="similarity">
    <text evidence="2">Belongs to the membrane fusion protein (MFP) (TC 8.A.1) family.</text>
</comment>
<dbReference type="PANTHER" id="PTHR32347">
    <property type="entry name" value="EFFLUX SYSTEM COMPONENT YKNX-RELATED"/>
    <property type="match status" value="1"/>
</dbReference>
<dbReference type="NCBIfam" id="TIGR01730">
    <property type="entry name" value="RND_mfp"/>
    <property type="match status" value="1"/>
</dbReference>
<proteinExistence type="inferred from homology"/>
<keyword evidence="3" id="KW-0175">Coiled coil</keyword>